<comment type="caution">
    <text evidence="1">Lacks conserved residue(s) required for the propagation of feature annotation.</text>
</comment>
<reference evidence="3" key="4">
    <citation type="submission" date="2025-08" db="UniProtKB">
        <authorList>
            <consortium name="Ensembl"/>
        </authorList>
    </citation>
    <scope>IDENTIFICATION</scope>
</reference>
<feature type="domain" description="TNFR-Cys" evidence="2">
    <location>
        <begin position="52"/>
        <end position="94"/>
    </location>
</feature>
<feature type="repeat" description="TNFR-Cys" evidence="1">
    <location>
        <begin position="52"/>
        <end position="94"/>
    </location>
</feature>
<evidence type="ECO:0000259" key="2">
    <source>
        <dbReference type="PROSITE" id="PS50050"/>
    </source>
</evidence>
<dbReference type="InParanoid" id="A0A4W3HL59"/>
<dbReference type="GO" id="GO:0050829">
    <property type="term" value="P:defense response to Gram-negative bacterium"/>
    <property type="evidence" value="ECO:0007669"/>
    <property type="project" value="TreeGrafter"/>
</dbReference>
<feature type="disulfide bond" evidence="1">
    <location>
        <begin position="119"/>
        <end position="137"/>
    </location>
</feature>
<dbReference type="STRING" id="7868.ENSCMIP00000016811"/>
<dbReference type="AlphaFoldDB" id="A0A4W3HL59"/>
<dbReference type="GeneTree" id="ENSGT00950000183126"/>
<dbReference type="GO" id="GO:0009897">
    <property type="term" value="C:external side of plasma membrane"/>
    <property type="evidence" value="ECO:0007669"/>
    <property type="project" value="TreeGrafter"/>
</dbReference>
<keyword evidence="4" id="KW-1185">Reference proteome</keyword>
<evidence type="ECO:0000313" key="3">
    <source>
        <dbReference type="Ensembl" id="ENSCMIP00000016811.1"/>
    </source>
</evidence>
<dbReference type="GO" id="GO:0050830">
    <property type="term" value="P:defense response to Gram-positive bacterium"/>
    <property type="evidence" value="ECO:0007669"/>
    <property type="project" value="TreeGrafter"/>
</dbReference>
<feature type="domain" description="TNFR-Cys" evidence="2">
    <location>
        <begin position="95"/>
        <end position="137"/>
    </location>
</feature>
<dbReference type="GO" id="GO:0006955">
    <property type="term" value="P:immune response"/>
    <property type="evidence" value="ECO:0007669"/>
    <property type="project" value="InterPro"/>
</dbReference>
<dbReference type="GO" id="GO:0002720">
    <property type="term" value="P:positive regulation of cytokine production involved in immune response"/>
    <property type="evidence" value="ECO:0007669"/>
    <property type="project" value="TreeGrafter"/>
</dbReference>
<dbReference type="PROSITE" id="PS50050">
    <property type="entry name" value="TNFR_NGFR_2"/>
    <property type="match status" value="2"/>
</dbReference>
<name>A0A4W3HL59_CALMI</name>
<protein>
    <recommendedName>
        <fullName evidence="2">TNFR-Cys domain-containing protein</fullName>
    </recommendedName>
</protein>
<dbReference type="OMA" id="CCKENEY"/>
<evidence type="ECO:0000256" key="1">
    <source>
        <dbReference type="PROSITE-ProRule" id="PRU00206"/>
    </source>
</evidence>
<dbReference type="SUPFAM" id="SSF57586">
    <property type="entry name" value="TNF receptor-like"/>
    <property type="match status" value="3"/>
</dbReference>
<dbReference type="GO" id="GO:0006915">
    <property type="term" value="P:apoptotic process"/>
    <property type="evidence" value="ECO:0007669"/>
    <property type="project" value="InterPro"/>
</dbReference>
<sequence length="160" mass="18058">ICCLLLTIPHLQKVTCCKENEYLFQGRCCALCLPGHRVLRHCTNFFPTLCGRCAGGTYTESSNQLPTCHKCQLCNPVTGFRTVKKCIHTHNSVCTCKIAYFCKEKTPDGCLRCKKHYACPPGEGVKEQGTLLSDTVCHMCVNGTFSWRYSTHEPCVKWRE</sequence>
<dbReference type="InterPro" id="IPR001368">
    <property type="entry name" value="TNFR/NGFR_Cys_rich_reg"/>
</dbReference>
<evidence type="ECO:0000313" key="4">
    <source>
        <dbReference type="Proteomes" id="UP000314986"/>
    </source>
</evidence>
<dbReference type="Proteomes" id="UP000314986">
    <property type="component" value="Unassembled WGS sequence"/>
</dbReference>
<dbReference type="Gene3D" id="2.10.50.10">
    <property type="entry name" value="Tumor Necrosis Factor Receptor, subunit A, domain 2"/>
    <property type="match status" value="3"/>
</dbReference>
<feature type="disulfide bond" evidence="1">
    <location>
        <begin position="53"/>
        <end position="68"/>
    </location>
</feature>
<dbReference type="PROSITE" id="PS00652">
    <property type="entry name" value="TNFR_NGFR_1"/>
    <property type="match status" value="2"/>
</dbReference>
<dbReference type="InterPro" id="IPR008063">
    <property type="entry name" value="Fas_rcpt"/>
</dbReference>
<proteinExistence type="predicted"/>
<feature type="repeat" description="TNFR-Cys" evidence="1">
    <location>
        <begin position="95"/>
        <end position="137"/>
    </location>
</feature>
<accession>A0A4W3HL59</accession>
<reference evidence="3" key="5">
    <citation type="submission" date="2025-09" db="UniProtKB">
        <authorList>
            <consortium name="Ensembl"/>
        </authorList>
    </citation>
    <scope>IDENTIFICATION</scope>
</reference>
<dbReference type="PRINTS" id="PR01680">
    <property type="entry name" value="TNFACTORR6"/>
</dbReference>
<keyword evidence="1" id="KW-1015">Disulfide bond</keyword>
<dbReference type="SMART" id="SM00208">
    <property type="entry name" value="TNFR"/>
    <property type="match status" value="3"/>
</dbReference>
<dbReference type="Ensembl" id="ENSCMIT00000017144.1">
    <property type="protein sequence ID" value="ENSCMIP00000016811.1"/>
    <property type="gene ID" value="ENSCMIG00000008072.1"/>
</dbReference>
<reference evidence="4" key="1">
    <citation type="journal article" date="2006" name="Science">
        <title>Ancient noncoding elements conserved in the human genome.</title>
        <authorList>
            <person name="Venkatesh B."/>
            <person name="Kirkness E.F."/>
            <person name="Loh Y.H."/>
            <person name="Halpern A.L."/>
            <person name="Lee A.P."/>
            <person name="Johnson J."/>
            <person name="Dandona N."/>
            <person name="Viswanathan L.D."/>
            <person name="Tay A."/>
            <person name="Venter J.C."/>
            <person name="Strausberg R.L."/>
            <person name="Brenner S."/>
        </authorList>
    </citation>
    <scope>NUCLEOTIDE SEQUENCE [LARGE SCALE GENOMIC DNA]</scope>
</reference>
<reference evidence="4" key="2">
    <citation type="journal article" date="2007" name="PLoS Biol.">
        <title>Survey sequencing and comparative analysis of the elephant shark (Callorhinchus milii) genome.</title>
        <authorList>
            <person name="Venkatesh B."/>
            <person name="Kirkness E.F."/>
            <person name="Loh Y.H."/>
            <person name="Halpern A.L."/>
            <person name="Lee A.P."/>
            <person name="Johnson J."/>
            <person name="Dandona N."/>
            <person name="Viswanathan L.D."/>
            <person name="Tay A."/>
            <person name="Venter J.C."/>
            <person name="Strausberg R.L."/>
            <person name="Brenner S."/>
        </authorList>
    </citation>
    <scope>NUCLEOTIDE SEQUENCE [LARGE SCALE GENOMIC DNA]</scope>
</reference>
<dbReference type="Pfam" id="PF00020">
    <property type="entry name" value="TNFR_c6"/>
    <property type="match status" value="1"/>
</dbReference>
<dbReference type="GO" id="GO:0007165">
    <property type="term" value="P:signal transduction"/>
    <property type="evidence" value="ECO:0007669"/>
    <property type="project" value="InterPro"/>
</dbReference>
<reference evidence="4" key="3">
    <citation type="journal article" date="2014" name="Nature">
        <title>Elephant shark genome provides unique insights into gnathostome evolution.</title>
        <authorList>
            <consortium name="International Elephant Shark Genome Sequencing Consortium"/>
            <person name="Venkatesh B."/>
            <person name="Lee A.P."/>
            <person name="Ravi V."/>
            <person name="Maurya A.K."/>
            <person name="Lian M.M."/>
            <person name="Swann J.B."/>
            <person name="Ohta Y."/>
            <person name="Flajnik M.F."/>
            <person name="Sutoh Y."/>
            <person name="Kasahara M."/>
            <person name="Hoon S."/>
            <person name="Gangu V."/>
            <person name="Roy S.W."/>
            <person name="Irimia M."/>
            <person name="Korzh V."/>
            <person name="Kondrychyn I."/>
            <person name="Lim Z.W."/>
            <person name="Tay B.H."/>
            <person name="Tohari S."/>
            <person name="Kong K.W."/>
            <person name="Ho S."/>
            <person name="Lorente-Galdos B."/>
            <person name="Quilez J."/>
            <person name="Marques-Bonet T."/>
            <person name="Raney B.J."/>
            <person name="Ingham P.W."/>
            <person name="Tay A."/>
            <person name="Hillier L.W."/>
            <person name="Minx P."/>
            <person name="Boehm T."/>
            <person name="Wilson R.K."/>
            <person name="Brenner S."/>
            <person name="Warren W.C."/>
        </authorList>
    </citation>
    <scope>NUCLEOTIDE SEQUENCE [LARGE SCALE GENOMIC DNA]</scope>
</reference>
<dbReference type="GO" id="GO:0004888">
    <property type="term" value="F:transmembrane signaling receptor activity"/>
    <property type="evidence" value="ECO:0007669"/>
    <property type="project" value="InterPro"/>
</dbReference>
<dbReference type="GO" id="GO:0046642">
    <property type="term" value="P:negative regulation of alpha-beta T cell proliferation"/>
    <property type="evidence" value="ECO:0007669"/>
    <property type="project" value="TreeGrafter"/>
</dbReference>
<dbReference type="GO" id="GO:2000406">
    <property type="term" value="P:positive regulation of T cell migration"/>
    <property type="evidence" value="ECO:0007669"/>
    <property type="project" value="TreeGrafter"/>
</dbReference>
<dbReference type="PANTHER" id="PTHR46838:SF1">
    <property type="entry name" value="TUMOR NECROSIS FACTOR RECEPTOR SUPERFAMILY MEMBER 14"/>
    <property type="match status" value="1"/>
</dbReference>
<dbReference type="PANTHER" id="PTHR46838">
    <property type="entry name" value="TUMOR NECROSIS FACTOR RECEPTOR SUPERFAMILY MEMBER 14"/>
    <property type="match status" value="1"/>
</dbReference>
<organism evidence="3 4">
    <name type="scientific">Callorhinchus milii</name>
    <name type="common">Ghost shark</name>
    <dbReference type="NCBI Taxonomy" id="7868"/>
    <lineage>
        <taxon>Eukaryota</taxon>
        <taxon>Metazoa</taxon>
        <taxon>Chordata</taxon>
        <taxon>Craniata</taxon>
        <taxon>Vertebrata</taxon>
        <taxon>Chondrichthyes</taxon>
        <taxon>Holocephali</taxon>
        <taxon>Chimaeriformes</taxon>
        <taxon>Callorhinchidae</taxon>
        <taxon>Callorhinchus</taxon>
    </lineage>
</organism>